<feature type="compositionally biased region" description="Basic and acidic residues" evidence="1">
    <location>
        <begin position="12"/>
        <end position="21"/>
    </location>
</feature>
<feature type="compositionally biased region" description="Acidic residues" evidence="1">
    <location>
        <begin position="112"/>
        <end position="125"/>
    </location>
</feature>
<dbReference type="GO" id="GO:0006402">
    <property type="term" value="P:mRNA catabolic process"/>
    <property type="evidence" value="ECO:0007669"/>
    <property type="project" value="TreeGrafter"/>
</dbReference>
<protein>
    <recommendedName>
        <fullName evidence="2">CSD2 domain-containing protein</fullName>
    </recommendedName>
</protein>
<evidence type="ECO:0000259" key="2">
    <source>
        <dbReference type="Pfam" id="PF17849"/>
    </source>
</evidence>
<evidence type="ECO:0000256" key="1">
    <source>
        <dbReference type="SAM" id="MobiDB-lite"/>
    </source>
</evidence>
<organism evidence="3 4">
    <name type="scientific">Nannochloropsis gaditana</name>
    <dbReference type="NCBI Taxonomy" id="72520"/>
    <lineage>
        <taxon>Eukaryota</taxon>
        <taxon>Sar</taxon>
        <taxon>Stramenopiles</taxon>
        <taxon>Ochrophyta</taxon>
        <taxon>Eustigmatophyceae</taxon>
        <taxon>Eustigmatales</taxon>
        <taxon>Monodopsidaceae</taxon>
        <taxon>Nannochloropsis</taxon>
    </lineage>
</organism>
<dbReference type="GO" id="GO:0000175">
    <property type="term" value="F:3'-5'-RNA exonuclease activity"/>
    <property type="evidence" value="ECO:0007669"/>
    <property type="project" value="TreeGrafter"/>
</dbReference>
<evidence type="ECO:0000313" key="3">
    <source>
        <dbReference type="EMBL" id="EWM20249.1"/>
    </source>
</evidence>
<dbReference type="Gene3D" id="2.40.50.700">
    <property type="match status" value="1"/>
</dbReference>
<dbReference type="AlphaFoldDB" id="W7TH22"/>
<reference evidence="3 4" key="1">
    <citation type="journal article" date="2014" name="Mol. Plant">
        <title>Chromosome Scale Genome Assembly and Transcriptome Profiling of Nannochloropsis gaditana in Nitrogen Depletion.</title>
        <authorList>
            <person name="Corteggiani Carpinelli E."/>
            <person name="Telatin A."/>
            <person name="Vitulo N."/>
            <person name="Forcato C."/>
            <person name="D'Angelo M."/>
            <person name="Schiavon R."/>
            <person name="Vezzi A."/>
            <person name="Giacometti G.M."/>
            <person name="Morosinotto T."/>
            <person name="Valle G."/>
        </authorList>
    </citation>
    <scope>NUCLEOTIDE SEQUENCE [LARGE SCALE GENOMIC DNA]</scope>
    <source>
        <strain evidence="3 4">B-31</strain>
    </source>
</reference>
<dbReference type="OrthoDB" id="5838082at2759"/>
<dbReference type="PANTHER" id="PTHR23355:SF9">
    <property type="entry name" value="DIS3-LIKE EXONUCLEASE 2"/>
    <property type="match status" value="1"/>
</dbReference>
<comment type="caution">
    <text evidence="3">The sequence shown here is derived from an EMBL/GenBank/DDBJ whole genome shotgun (WGS) entry which is preliminary data.</text>
</comment>
<evidence type="ECO:0000313" key="4">
    <source>
        <dbReference type="Proteomes" id="UP000019335"/>
    </source>
</evidence>
<feature type="domain" description="CSD2" evidence="2">
    <location>
        <begin position="148"/>
        <end position="206"/>
    </location>
</feature>
<feature type="compositionally biased region" description="Basic and acidic residues" evidence="1">
    <location>
        <begin position="89"/>
        <end position="111"/>
    </location>
</feature>
<dbReference type="SUPFAM" id="SSF50249">
    <property type="entry name" value="Nucleic acid-binding proteins"/>
    <property type="match status" value="1"/>
</dbReference>
<dbReference type="Proteomes" id="UP000019335">
    <property type="component" value="Unassembled WGS sequence"/>
</dbReference>
<dbReference type="InterPro" id="IPR041505">
    <property type="entry name" value="Dis3_CSD2"/>
</dbReference>
<dbReference type="InterPro" id="IPR012340">
    <property type="entry name" value="NA-bd_OB-fold"/>
</dbReference>
<sequence>MPLATALAGLEGGKEDGREEGWVGGRLFKGRLRLNPRNPKAAYVTPEGNNPFQVDILIEGPKDRNRALEGDVVVVEVFPVHKWGLKRREQKQQPARGLEDGREEVGWGGREEEGEEAGVKEEEEEELDRLEGVAEAVPVSEEDGVVDFIPSDSRAPRLLVPRLECPYAFLQRPMDFVDKIFLVRMKEVWKADSARPFGEQARCLGEGEAGGKQGGDRP</sequence>
<dbReference type="Gene3D" id="2.40.50.690">
    <property type="match status" value="1"/>
</dbReference>
<dbReference type="Pfam" id="PF17849">
    <property type="entry name" value="OB_Dis3"/>
    <property type="match status" value="1"/>
</dbReference>
<dbReference type="GO" id="GO:0000932">
    <property type="term" value="C:P-body"/>
    <property type="evidence" value="ECO:0007669"/>
    <property type="project" value="TreeGrafter"/>
</dbReference>
<feature type="region of interest" description="Disordered" evidence="1">
    <location>
        <begin position="89"/>
        <end position="125"/>
    </location>
</feature>
<proteinExistence type="predicted"/>
<dbReference type="PANTHER" id="PTHR23355">
    <property type="entry name" value="RIBONUCLEASE"/>
    <property type="match status" value="1"/>
</dbReference>
<accession>W7TH22</accession>
<gene>
    <name evidence="3" type="ORF">Naga_100363g1</name>
</gene>
<feature type="region of interest" description="Disordered" evidence="1">
    <location>
        <begin position="1"/>
        <end position="21"/>
    </location>
</feature>
<dbReference type="EMBL" id="AZIL01003258">
    <property type="protein sequence ID" value="EWM20249.1"/>
    <property type="molecule type" value="Genomic_DNA"/>
</dbReference>
<dbReference type="InterPro" id="IPR050180">
    <property type="entry name" value="RNR_Ribonuclease"/>
</dbReference>
<keyword evidence="4" id="KW-1185">Reference proteome</keyword>
<name>W7TH22_9STRA</name>